<dbReference type="EMBL" id="SROY01000006">
    <property type="protein sequence ID" value="TLX20986.1"/>
    <property type="molecule type" value="Genomic_DNA"/>
</dbReference>
<accession>A0A5R9PCQ0</accession>
<dbReference type="SUPFAM" id="SSF111369">
    <property type="entry name" value="HlyD-like secretion proteins"/>
    <property type="match status" value="1"/>
</dbReference>
<dbReference type="InterPro" id="IPR006143">
    <property type="entry name" value="RND_pump_MFP"/>
</dbReference>
<dbReference type="Proteomes" id="UP000308508">
    <property type="component" value="Unassembled WGS sequence"/>
</dbReference>
<comment type="caution">
    <text evidence="4">The sequence shown here is derived from an EMBL/GenBank/DDBJ whole genome shotgun (WGS) entry which is preliminary data.</text>
</comment>
<evidence type="ECO:0000256" key="2">
    <source>
        <dbReference type="SAM" id="Coils"/>
    </source>
</evidence>
<dbReference type="Gene3D" id="1.10.287.470">
    <property type="entry name" value="Helix hairpin bin"/>
    <property type="match status" value="1"/>
</dbReference>
<dbReference type="RefSeq" id="WP_138349685.1">
    <property type="nucleotide sequence ID" value="NZ_SROY01000006.1"/>
</dbReference>
<keyword evidence="2" id="KW-0175">Coiled coil</keyword>
<organism evidence="4 5">
    <name type="scientific">Thermomonas fusca</name>
    <dbReference type="NCBI Taxonomy" id="215690"/>
    <lineage>
        <taxon>Bacteria</taxon>
        <taxon>Pseudomonadati</taxon>
        <taxon>Pseudomonadota</taxon>
        <taxon>Gammaproteobacteria</taxon>
        <taxon>Lysobacterales</taxon>
        <taxon>Lysobacteraceae</taxon>
        <taxon>Thermomonas</taxon>
    </lineage>
</organism>
<dbReference type="Gene3D" id="2.40.420.20">
    <property type="match status" value="1"/>
</dbReference>
<dbReference type="AlphaFoldDB" id="A0A5R9PCQ0"/>
<dbReference type="GO" id="GO:1990281">
    <property type="term" value="C:efflux pump complex"/>
    <property type="evidence" value="ECO:0007669"/>
    <property type="project" value="TreeGrafter"/>
</dbReference>
<evidence type="ECO:0000313" key="4">
    <source>
        <dbReference type="EMBL" id="TLX20986.1"/>
    </source>
</evidence>
<dbReference type="NCBIfam" id="TIGR01730">
    <property type="entry name" value="RND_mfp"/>
    <property type="match status" value="1"/>
</dbReference>
<dbReference type="PANTHER" id="PTHR30469">
    <property type="entry name" value="MULTIDRUG RESISTANCE PROTEIN MDTA"/>
    <property type="match status" value="1"/>
</dbReference>
<evidence type="ECO:0000259" key="3">
    <source>
        <dbReference type="Pfam" id="PF25975"/>
    </source>
</evidence>
<dbReference type="Gene3D" id="2.40.30.170">
    <property type="match status" value="1"/>
</dbReference>
<proteinExistence type="inferred from homology"/>
<evidence type="ECO:0000313" key="5">
    <source>
        <dbReference type="Proteomes" id="UP000308508"/>
    </source>
</evidence>
<keyword evidence="5" id="KW-1185">Reference proteome</keyword>
<protein>
    <submittedName>
        <fullName evidence="4">Efflux RND transporter periplasmic adaptor subunit</fullName>
    </submittedName>
</protein>
<feature type="domain" description="CzcB-like C-terminal circularly permuted SH3-like" evidence="3">
    <location>
        <begin position="307"/>
        <end position="359"/>
    </location>
</feature>
<sequence length="383" mass="40094">MSLPRLSRRTLMLVAAIIPLALLFAWVAVRSGPLAPIEVTTISVAKRSIAPALYGIGSVQARYSYRIGPTYAGRLQRLDVHVGDAVKAGQVLGAMAPVDLDDRIGAQQAAIASAQAALQQAQARQRYAQAQAQRYGQLAQQQLVSVETASARRQELDVANAGLAAARDDIRRLQAERDAVQAQRGNLALVAPVDGLVVARNADPGTTLVAGQAVVEVIDPSSLWIDARFDQIAAGGLAGGLPADITLRSGPDGAHAGTVLRTEPVADAVTEETRAKLVFTTLPAPLPPLGELAEVTVHLPAQAAMPAIPNAAIRTVGGQRGVWKLVNGALEFAPLALGRSDLDGNVQVRKGLAGGEQVVLYSEKALTANSRIHVVERIRGTAP</sequence>
<comment type="similarity">
    <text evidence="1">Belongs to the membrane fusion protein (MFP) (TC 8.A.1) family.</text>
</comment>
<dbReference type="InterPro" id="IPR058649">
    <property type="entry name" value="CzcB_C"/>
</dbReference>
<dbReference type="Pfam" id="PF25975">
    <property type="entry name" value="CzcB_C"/>
    <property type="match status" value="1"/>
</dbReference>
<dbReference type="Gene3D" id="2.40.50.100">
    <property type="match status" value="1"/>
</dbReference>
<evidence type="ECO:0000256" key="1">
    <source>
        <dbReference type="ARBA" id="ARBA00009477"/>
    </source>
</evidence>
<feature type="coiled-coil region" evidence="2">
    <location>
        <begin position="156"/>
        <end position="183"/>
    </location>
</feature>
<dbReference type="GO" id="GO:0015562">
    <property type="term" value="F:efflux transmembrane transporter activity"/>
    <property type="evidence" value="ECO:0007669"/>
    <property type="project" value="TreeGrafter"/>
</dbReference>
<gene>
    <name evidence="4" type="ORF">E5S66_12345</name>
</gene>
<name>A0A5R9PCQ0_9GAMM</name>
<dbReference type="STRING" id="1123377.GCA_000423885_02745"/>
<reference evidence="4 5" key="1">
    <citation type="submission" date="2019-04" db="EMBL/GenBank/DDBJ databases">
        <authorList>
            <person name="Grouzdev D.S."/>
            <person name="Nazina T.N."/>
        </authorList>
    </citation>
    <scope>NUCLEOTIDE SEQUENCE [LARGE SCALE GENOMIC DNA]</scope>
    <source>
        <strain evidence="4 5">SHC 3-19</strain>
    </source>
</reference>
<dbReference type="PANTHER" id="PTHR30469:SF15">
    <property type="entry name" value="HLYD FAMILY OF SECRETION PROTEINS"/>
    <property type="match status" value="1"/>
</dbReference>
<feature type="coiled-coil region" evidence="2">
    <location>
        <begin position="104"/>
        <end position="131"/>
    </location>
</feature>